<dbReference type="RefSeq" id="WP_071069997.1">
    <property type="nucleotide sequence ID" value="NZ_CP017754.1"/>
</dbReference>
<accession>A0ABM6F5L4</accession>
<evidence type="ECO:0000313" key="2">
    <source>
        <dbReference type="Proteomes" id="UP000177515"/>
    </source>
</evidence>
<sequence>MNSIDHAKWEVQEALDHAASALVRAEDAQRRLNRDDLNRCIEHLARMKEQAEWAVTKAQWAIDRIKKIQEAS</sequence>
<reference evidence="1 2" key="1">
    <citation type="submission" date="2016-10" db="EMBL/GenBank/DDBJ databases">
        <title>Complete genome sequences of three Cupriavidus strains isolated from various Malaysian environments.</title>
        <authorList>
            <person name="Abdullah A.A.-A."/>
            <person name="Shafie N.A.H."/>
            <person name="Lau N.S."/>
        </authorList>
    </citation>
    <scope>NUCLEOTIDE SEQUENCE [LARGE SCALE GENOMIC DNA]</scope>
    <source>
        <strain evidence="1 2">USMAA1020</strain>
    </source>
</reference>
<proteinExistence type="predicted"/>
<protein>
    <submittedName>
        <fullName evidence="1">Uncharacterized protein</fullName>
    </submittedName>
</protein>
<keyword evidence="2" id="KW-1185">Reference proteome</keyword>
<organism evidence="1 2">
    <name type="scientific">Cupriavidus malaysiensis</name>
    <dbReference type="NCBI Taxonomy" id="367825"/>
    <lineage>
        <taxon>Bacteria</taxon>
        <taxon>Pseudomonadati</taxon>
        <taxon>Pseudomonadota</taxon>
        <taxon>Betaproteobacteria</taxon>
        <taxon>Burkholderiales</taxon>
        <taxon>Burkholderiaceae</taxon>
        <taxon>Cupriavidus</taxon>
    </lineage>
</organism>
<name>A0ABM6F5L4_9BURK</name>
<dbReference type="Proteomes" id="UP000177515">
    <property type="component" value="Chromosome 1"/>
</dbReference>
<evidence type="ECO:0000313" key="1">
    <source>
        <dbReference type="EMBL" id="AOZ06799.1"/>
    </source>
</evidence>
<gene>
    <name evidence="1" type="ORF">BKK80_13950</name>
</gene>
<dbReference type="EMBL" id="CP017754">
    <property type="protein sequence ID" value="AOZ06799.1"/>
    <property type="molecule type" value="Genomic_DNA"/>
</dbReference>